<dbReference type="InterPro" id="IPR000836">
    <property type="entry name" value="PRTase_dom"/>
</dbReference>
<dbReference type="CDD" id="cd06223">
    <property type="entry name" value="PRTases_typeI"/>
    <property type="match status" value="1"/>
</dbReference>
<dbReference type="Pfam" id="PF00156">
    <property type="entry name" value="Pribosyltran"/>
    <property type="match status" value="1"/>
</dbReference>
<protein>
    <submittedName>
        <fullName evidence="2">Phosphoribosyltransferase</fullName>
    </submittedName>
</protein>
<dbReference type="OrthoDB" id="9810066at2"/>
<sequence>MDRFLNRTEAGKALAKALADKGYSDPVVQALPRGGVPVGIEVARRLNAPMDIVMVRKIGVPGQPELAAAAVVNGDDPQIVVNDTIAAQAGLSRDDIDGLAQAQLKEIARRRAVYLKGRASIPIKGRTVIVVDDGIATGATMRASLKALRQRGPAKLVLAVPVAAPDTLAALRGDVDEVVCLLQPRPLFGVGAHYDDFGQTSDDEVIRLMDEADSLVGKTDTAPD</sequence>
<evidence type="ECO:0000313" key="2">
    <source>
        <dbReference type="EMBL" id="MRU14770.1"/>
    </source>
</evidence>
<dbReference type="RefSeq" id="WP_154149495.1">
    <property type="nucleotide sequence ID" value="NZ_SZWE01000001.1"/>
</dbReference>
<dbReference type="Proteomes" id="UP000564704">
    <property type="component" value="Unassembled WGS sequence"/>
</dbReference>
<keyword evidence="3" id="KW-1185">Reference proteome</keyword>
<dbReference type="Gene3D" id="3.30.1310.20">
    <property type="entry name" value="PRTase-like"/>
    <property type="match status" value="1"/>
</dbReference>
<accession>A0A844CVR7</accession>
<keyword evidence="2" id="KW-0808">Transferase</keyword>
<gene>
    <name evidence="2" type="ORF">FDP25_04915</name>
</gene>
<keyword evidence="2" id="KW-0328">Glycosyltransferase</keyword>
<evidence type="ECO:0000313" key="3">
    <source>
        <dbReference type="Proteomes" id="UP000564704"/>
    </source>
</evidence>
<proteinExistence type="predicted"/>
<organism evidence="2 3">
    <name type="scientific">Roseovarius bejariae</name>
    <dbReference type="NCBI Taxonomy" id="2576383"/>
    <lineage>
        <taxon>Bacteria</taxon>
        <taxon>Pseudomonadati</taxon>
        <taxon>Pseudomonadota</taxon>
        <taxon>Alphaproteobacteria</taxon>
        <taxon>Rhodobacterales</taxon>
        <taxon>Roseobacteraceae</taxon>
        <taxon>Roseovarius</taxon>
    </lineage>
</organism>
<feature type="domain" description="Phosphoribosyltransferase" evidence="1">
    <location>
        <begin position="11"/>
        <end position="195"/>
    </location>
</feature>
<comment type="caution">
    <text evidence="2">The sequence shown here is derived from an EMBL/GenBank/DDBJ whole genome shotgun (WGS) entry which is preliminary data.</text>
</comment>
<reference evidence="2 3" key="1">
    <citation type="submission" date="2019-05" db="EMBL/GenBank/DDBJ databases">
        <title>Roseovarius bejariae sp. nov., a moderately halophylic bacterium isolated from a saline soil in Rambla Salada (Murcia).</title>
        <authorList>
            <person name="Castro D.J."/>
            <person name="Gomez-Altuve A."/>
            <person name="Reina J.C."/>
            <person name="Rodriguez M."/>
            <person name="Sampedro I."/>
            <person name="Llamas I."/>
            <person name="Martinez-Checa F."/>
        </authorList>
    </citation>
    <scope>NUCLEOTIDE SEQUENCE [LARGE SCALE GENOMIC DNA]</scope>
    <source>
        <strain evidence="2 3">A21</strain>
    </source>
</reference>
<dbReference type="InterPro" id="IPR029057">
    <property type="entry name" value="PRTase-like"/>
</dbReference>
<dbReference type="AlphaFoldDB" id="A0A844CVR7"/>
<dbReference type="GO" id="GO:0016757">
    <property type="term" value="F:glycosyltransferase activity"/>
    <property type="evidence" value="ECO:0007669"/>
    <property type="project" value="UniProtKB-KW"/>
</dbReference>
<dbReference type="EMBL" id="SZWE01000001">
    <property type="protein sequence ID" value="MRU14770.1"/>
    <property type="molecule type" value="Genomic_DNA"/>
</dbReference>
<dbReference type="SUPFAM" id="SSF53271">
    <property type="entry name" value="PRTase-like"/>
    <property type="match status" value="1"/>
</dbReference>
<dbReference type="Gene3D" id="3.40.50.2020">
    <property type="match status" value="1"/>
</dbReference>
<evidence type="ECO:0000259" key="1">
    <source>
        <dbReference type="Pfam" id="PF00156"/>
    </source>
</evidence>
<name>A0A844CVR7_9RHOB</name>